<accession>A0ABX6HMV3</accession>
<proteinExistence type="predicted"/>
<evidence type="ECO:0000259" key="1">
    <source>
        <dbReference type="Pfam" id="PF24719"/>
    </source>
</evidence>
<reference evidence="2 3" key="1">
    <citation type="journal article" date="2015" name="Genome Announc.">
        <title>Genome Sequences of Two Pandoraea pnomenusa Isolates Recovered 11 Months Apart from a Cystic Fibrosis Patient.</title>
        <authorList>
            <person name="Ee R."/>
            <person name="Ambrose M."/>
            <person name="Lazenby J."/>
            <person name="Williams P."/>
            <person name="Chan K.G."/>
            <person name="Roddam L."/>
        </authorList>
    </citation>
    <scope>NUCLEOTIDE SEQUENCE [LARGE SCALE GENOMIC DNA]</scope>
    <source>
        <strain evidence="2 3">6399</strain>
    </source>
</reference>
<keyword evidence="3" id="KW-1185">Reference proteome</keyword>
<name>A0ABX6HMV3_9BURK</name>
<evidence type="ECO:0000313" key="3">
    <source>
        <dbReference type="Proteomes" id="UP000035080"/>
    </source>
</evidence>
<dbReference type="InterPro" id="IPR056509">
    <property type="entry name" value="Imm33-like"/>
</dbReference>
<dbReference type="RefSeq" id="WP_144400554.1">
    <property type="nucleotide sequence ID" value="NZ_CP047385.1"/>
</dbReference>
<dbReference type="Proteomes" id="UP000035080">
    <property type="component" value="Chromosome"/>
</dbReference>
<evidence type="ECO:0000313" key="2">
    <source>
        <dbReference type="EMBL" id="QHF11874.1"/>
    </source>
</evidence>
<sequence length="202" mass="22820">MATLIRPFGEKRVRINFDGALEQTAEAVVNELHRQYANGMVLADGLRIRFGWSFLILLERHGEVVICEPDYGHNPFAQTRDDVSIFLRVLAAQSALTKMLGVAPTDISFQDKIIFADGVFDASQMYAERIEPQQDDSGWFFGYTEGDNSPENLRGGYVFQLLTFKPILMQTLLLPAGSMVMLENDQIRDILGQDNTSLLERR</sequence>
<gene>
    <name evidence="2" type="ORF">PI93_003840</name>
</gene>
<protein>
    <recommendedName>
        <fullName evidence="1">Imm33-like domain-containing protein</fullName>
    </recommendedName>
</protein>
<organism evidence="2 3">
    <name type="scientific">Pandoraea fibrosis</name>
    <dbReference type="NCBI Taxonomy" id="1891094"/>
    <lineage>
        <taxon>Bacteria</taxon>
        <taxon>Pseudomonadati</taxon>
        <taxon>Pseudomonadota</taxon>
        <taxon>Betaproteobacteria</taxon>
        <taxon>Burkholderiales</taxon>
        <taxon>Burkholderiaceae</taxon>
        <taxon>Pandoraea</taxon>
    </lineage>
</organism>
<dbReference type="EMBL" id="CP047385">
    <property type="protein sequence ID" value="QHF11874.1"/>
    <property type="molecule type" value="Genomic_DNA"/>
</dbReference>
<dbReference type="Pfam" id="PF24719">
    <property type="entry name" value="Imm33-like"/>
    <property type="match status" value="1"/>
</dbReference>
<feature type="domain" description="Imm33-like" evidence="1">
    <location>
        <begin position="93"/>
        <end position="191"/>
    </location>
</feature>